<keyword evidence="3" id="KW-1185">Reference proteome</keyword>
<evidence type="ECO:0000313" key="2">
    <source>
        <dbReference type="EMBL" id="EMA54261.1"/>
    </source>
</evidence>
<organism evidence="2 3">
    <name type="scientific">Halococcus salifodinae DSM 8989</name>
    <dbReference type="NCBI Taxonomy" id="1227456"/>
    <lineage>
        <taxon>Archaea</taxon>
        <taxon>Methanobacteriati</taxon>
        <taxon>Methanobacteriota</taxon>
        <taxon>Stenosarchaea group</taxon>
        <taxon>Halobacteria</taxon>
        <taxon>Halobacteriales</taxon>
        <taxon>Halococcaceae</taxon>
        <taxon>Halococcus</taxon>
    </lineage>
</organism>
<proteinExistence type="predicted"/>
<evidence type="ECO:0000256" key="1">
    <source>
        <dbReference type="SAM" id="MobiDB-lite"/>
    </source>
</evidence>
<dbReference type="AlphaFoldDB" id="M0N8Q5"/>
<protein>
    <submittedName>
        <fullName evidence="2">Uncharacterized protein</fullName>
    </submittedName>
</protein>
<dbReference type="EMBL" id="AOME01000030">
    <property type="protein sequence ID" value="EMA54261.1"/>
    <property type="molecule type" value="Genomic_DNA"/>
</dbReference>
<accession>M0N8Q5</accession>
<feature type="compositionally biased region" description="Low complexity" evidence="1">
    <location>
        <begin position="199"/>
        <end position="224"/>
    </location>
</feature>
<evidence type="ECO:0000313" key="3">
    <source>
        <dbReference type="Proteomes" id="UP000011625"/>
    </source>
</evidence>
<name>M0N8Q5_9EURY</name>
<dbReference type="RefSeq" id="WP_005041586.1">
    <property type="nucleotide sequence ID" value="NZ_AOME01000030.1"/>
</dbReference>
<sequence>MDPPPRDAFVRELRGMDRGALVGFVADLESARGGTVERTDEGLIVDRPTGECRRLVVATTHRRATDLGSGADPDVDAVVVGRAVDGDTALCGVRVVDAVDLHAMALYAVDRGDLPSLLDRHFGGGAFADAGGGERLAGFDVRQVRSRVGDVSDRQATGAAAGALLVVALAALVVTAAPAAVPWVGVGSTDAGVTSDGRTATGAEATGGQSTPGPTTSPTVPAGALGATDWSGSACPRPPRDAHPATLRPEPVAVATAFGLDGWAIRLATNVSSFRGPNELSIPYLPEIRHKTSYRSPSGGTVVLTIDRWPDEDRAAVAGAALAADRTVALRWGRYTMGVIVYQTPDSTSTATRQSGSQSDNVDPRRSVGRARVLLSHVTTPDGLQLGTDCVAELTTGGNATAAGT</sequence>
<feature type="region of interest" description="Disordered" evidence="1">
    <location>
        <begin position="347"/>
        <end position="367"/>
    </location>
</feature>
<dbReference type="PATRIC" id="fig|1227456.3.peg.1342"/>
<comment type="caution">
    <text evidence="2">The sequence shown here is derived from an EMBL/GenBank/DDBJ whole genome shotgun (WGS) entry which is preliminary data.</text>
</comment>
<dbReference type="Proteomes" id="UP000011625">
    <property type="component" value="Unassembled WGS sequence"/>
</dbReference>
<reference evidence="2 3" key="1">
    <citation type="journal article" date="2014" name="PLoS Genet.">
        <title>Phylogenetically driven sequencing of extremely halophilic archaea reveals strategies for static and dynamic osmo-response.</title>
        <authorList>
            <person name="Becker E.A."/>
            <person name="Seitzer P.M."/>
            <person name="Tritt A."/>
            <person name="Larsen D."/>
            <person name="Krusor M."/>
            <person name="Yao A.I."/>
            <person name="Wu D."/>
            <person name="Madern D."/>
            <person name="Eisen J.A."/>
            <person name="Darling A.E."/>
            <person name="Facciotti M.T."/>
        </authorList>
    </citation>
    <scope>NUCLEOTIDE SEQUENCE [LARGE SCALE GENOMIC DNA]</scope>
    <source>
        <strain evidence="2 3">DSM 8989</strain>
    </source>
</reference>
<dbReference type="OrthoDB" id="303006at2157"/>
<feature type="region of interest" description="Disordered" evidence="1">
    <location>
        <begin position="195"/>
        <end position="246"/>
    </location>
</feature>
<gene>
    <name evidence="2" type="ORF">C450_06687</name>
</gene>
<dbReference type="STRING" id="1227456.C450_06687"/>
<feature type="compositionally biased region" description="Polar residues" evidence="1">
    <location>
        <begin position="347"/>
        <end position="361"/>
    </location>
</feature>